<dbReference type="GO" id="GO:0005975">
    <property type="term" value="P:carbohydrate metabolic process"/>
    <property type="evidence" value="ECO:0007669"/>
    <property type="project" value="InterPro"/>
</dbReference>
<feature type="compositionally biased region" description="Pro residues" evidence="3">
    <location>
        <begin position="23"/>
        <end position="32"/>
    </location>
</feature>
<dbReference type="Gene3D" id="3.20.20.370">
    <property type="entry name" value="Glycoside hydrolase/deacetylase"/>
    <property type="match status" value="1"/>
</dbReference>
<organism evidence="5">
    <name type="scientific">Thermomicrobium roseum</name>
    <dbReference type="NCBI Taxonomy" id="500"/>
    <lineage>
        <taxon>Bacteria</taxon>
        <taxon>Pseudomonadati</taxon>
        <taxon>Thermomicrobiota</taxon>
        <taxon>Thermomicrobia</taxon>
        <taxon>Thermomicrobiales</taxon>
        <taxon>Thermomicrobiaceae</taxon>
        <taxon>Thermomicrobium</taxon>
    </lineage>
</organism>
<feature type="domain" description="NodB homology" evidence="4">
    <location>
        <begin position="109"/>
        <end position="266"/>
    </location>
</feature>
<dbReference type="PANTHER" id="PTHR34216">
    <property type="match status" value="1"/>
</dbReference>
<dbReference type="GO" id="GO:0016810">
    <property type="term" value="F:hydrolase activity, acting on carbon-nitrogen (but not peptide) bonds"/>
    <property type="evidence" value="ECO:0007669"/>
    <property type="project" value="InterPro"/>
</dbReference>
<dbReference type="InterPro" id="IPR011330">
    <property type="entry name" value="Glyco_hydro/deAcase_b/a-brl"/>
</dbReference>
<comment type="caution">
    <text evidence="5">The sequence shown here is derived from an EMBL/GenBank/DDBJ whole genome shotgun (WGS) entry which is preliminary data.</text>
</comment>
<dbReference type="CDD" id="cd10918">
    <property type="entry name" value="CE4_NodB_like_5s_6s"/>
    <property type="match status" value="1"/>
</dbReference>
<protein>
    <submittedName>
        <fullName evidence="5">Polysaccharide deacetylase family protein</fullName>
    </submittedName>
</protein>
<gene>
    <name evidence="5" type="ORF">ENM21_02800</name>
</gene>
<sequence length="266" mass="29010">MGTLLPTPKAVDQAPTVTTTILPPIPAEPTPPTSTSTPSHSAFRDPVPILTYHYIRPRPGSDDPLDQRLSVDPATFQAQMDWLAQNGFTPITLSELAALRAGLDPAPPHPIVLTFDDGYRDFYQNAFPILRAHGFHATVFIITGFVGQERYLTWDMIRELDRSGLFEIGAHTVHHPDLTTLANPESEIRGCKDALERALGHPVTAFAYPAGKFDARVETAVRAAGFRQAVTTQPRWATSGDDPLALPRLRVTGDLTLAQFAALLTG</sequence>
<dbReference type="SUPFAM" id="SSF88713">
    <property type="entry name" value="Glycoside hydrolase/deacetylase"/>
    <property type="match status" value="1"/>
</dbReference>
<reference evidence="5" key="1">
    <citation type="journal article" date="2020" name="mSystems">
        <title>Genome- and Community-Level Interaction Insights into Carbon Utilization and Element Cycling Functions of Hydrothermarchaeota in Hydrothermal Sediment.</title>
        <authorList>
            <person name="Zhou Z."/>
            <person name="Liu Y."/>
            <person name="Xu W."/>
            <person name="Pan J."/>
            <person name="Luo Z.H."/>
            <person name="Li M."/>
        </authorList>
    </citation>
    <scope>NUCLEOTIDE SEQUENCE [LARGE SCALE GENOMIC DNA]</scope>
    <source>
        <strain evidence="5">SpSt-1065</strain>
    </source>
</reference>
<comment type="subcellular location">
    <subcellularLocation>
        <location evidence="1">Secreted</location>
    </subcellularLocation>
</comment>
<evidence type="ECO:0000259" key="4">
    <source>
        <dbReference type="PROSITE" id="PS51677"/>
    </source>
</evidence>
<dbReference type="InterPro" id="IPR002509">
    <property type="entry name" value="NODB_dom"/>
</dbReference>
<proteinExistence type="predicted"/>
<dbReference type="PROSITE" id="PS51677">
    <property type="entry name" value="NODB"/>
    <property type="match status" value="1"/>
</dbReference>
<dbReference type="Pfam" id="PF01522">
    <property type="entry name" value="Polysacc_deac_1"/>
    <property type="match status" value="1"/>
</dbReference>
<evidence type="ECO:0000313" key="5">
    <source>
        <dbReference type="EMBL" id="HHM96125.1"/>
    </source>
</evidence>
<dbReference type="InterPro" id="IPR051398">
    <property type="entry name" value="Polysacch_Deacetylase"/>
</dbReference>
<dbReference type="AlphaFoldDB" id="A0A7C5RU53"/>
<keyword evidence="2" id="KW-0732">Signal</keyword>
<name>A0A7C5RU53_THERO</name>
<dbReference type="EMBL" id="DRWX01000139">
    <property type="protein sequence ID" value="HHM96125.1"/>
    <property type="molecule type" value="Genomic_DNA"/>
</dbReference>
<evidence type="ECO:0000256" key="1">
    <source>
        <dbReference type="ARBA" id="ARBA00004613"/>
    </source>
</evidence>
<feature type="region of interest" description="Disordered" evidence="3">
    <location>
        <begin position="1"/>
        <end position="42"/>
    </location>
</feature>
<dbReference type="GO" id="GO:0005576">
    <property type="term" value="C:extracellular region"/>
    <property type="evidence" value="ECO:0007669"/>
    <property type="project" value="UniProtKB-SubCell"/>
</dbReference>
<evidence type="ECO:0000256" key="3">
    <source>
        <dbReference type="SAM" id="MobiDB-lite"/>
    </source>
</evidence>
<accession>A0A7C5RU53</accession>
<evidence type="ECO:0000256" key="2">
    <source>
        <dbReference type="ARBA" id="ARBA00022729"/>
    </source>
</evidence>
<dbReference type="PANTHER" id="PTHR34216:SF3">
    <property type="entry name" value="POLY-BETA-1,6-N-ACETYL-D-GLUCOSAMINE N-DEACETYLASE"/>
    <property type="match status" value="1"/>
</dbReference>